<comment type="caution">
    <text evidence="1">The sequence shown here is derived from an EMBL/GenBank/DDBJ whole genome shotgun (WGS) entry which is preliminary data.</text>
</comment>
<gene>
    <name evidence="1" type="ORF">CDAR_298071</name>
</gene>
<dbReference type="EMBL" id="BPLQ01003632">
    <property type="protein sequence ID" value="GIY01981.1"/>
    <property type="molecule type" value="Genomic_DNA"/>
</dbReference>
<keyword evidence="2" id="KW-1185">Reference proteome</keyword>
<dbReference type="Proteomes" id="UP001054837">
    <property type="component" value="Unassembled WGS sequence"/>
</dbReference>
<accession>A0AAV4PYL2</accession>
<evidence type="ECO:0000313" key="1">
    <source>
        <dbReference type="EMBL" id="GIY01981.1"/>
    </source>
</evidence>
<sequence>MRVQANRRRSPCHRLEVMDGPHCLSRRGRKNNGGRLGGGMNGIALITPWRGRKMRLPHAFVRLSASFARVESGIRGRAAWCSGFGSRPTYADLFFFFR</sequence>
<evidence type="ECO:0000313" key="2">
    <source>
        <dbReference type="Proteomes" id="UP001054837"/>
    </source>
</evidence>
<protein>
    <submittedName>
        <fullName evidence="1">Uncharacterized protein</fullName>
    </submittedName>
</protein>
<organism evidence="1 2">
    <name type="scientific">Caerostris darwini</name>
    <dbReference type="NCBI Taxonomy" id="1538125"/>
    <lineage>
        <taxon>Eukaryota</taxon>
        <taxon>Metazoa</taxon>
        <taxon>Ecdysozoa</taxon>
        <taxon>Arthropoda</taxon>
        <taxon>Chelicerata</taxon>
        <taxon>Arachnida</taxon>
        <taxon>Araneae</taxon>
        <taxon>Araneomorphae</taxon>
        <taxon>Entelegynae</taxon>
        <taxon>Araneoidea</taxon>
        <taxon>Araneidae</taxon>
        <taxon>Caerostris</taxon>
    </lineage>
</organism>
<proteinExistence type="predicted"/>
<dbReference type="AlphaFoldDB" id="A0AAV4PYL2"/>
<name>A0AAV4PYL2_9ARAC</name>
<reference evidence="1 2" key="1">
    <citation type="submission" date="2021-06" db="EMBL/GenBank/DDBJ databases">
        <title>Caerostris darwini draft genome.</title>
        <authorList>
            <person name="Kono N."/>
            <person name="Arakawa K."/>
        </authorList>
    </citation>
    <scope>NUCLEOTIDE SEQUENCE [LARGE SCALE GENOMIC DNA]</scope>
</reference>